<sequence length="146" mass="16624">MIRIDLEDEDETRASGSNYYDPYSAPFFDTQSLRDAHFQTRNLNYYHNEKIGYPDDPFNKIKGGPLRNFADLKPHKMDVTHIMEVAPTILEPGPQAIARAKIPLVGSSSVPVRDLKEKFETARKEDRLTEITQKQVESDAANNQVS</sequence>
<feature type="region of interest" description="Disordered" evidence="1">
    <location>
        <begin position="126"/>
        <end position="146"/>
    </location>
</feature>
<organism evidence="2 3">
    <name type="scientific">Hibiscus sabdariffa</name>
    <name type="common">roselle</name>
    <dbReference type="NCBI Taxonomy" id="183260"/>
    <lineage>
        <taxon>Eukaryota</taxon>
        <taxon>Viridiplantae</taxon>
        <taxon>Streptophyta</taxon>
        <taxon>Embryophyta</taxon>
        <taxon>Tracheophyta</taxon>
        <taxon>Spermatophyta</taxon>
        <taxon>Magnoliopsida</taxon>
        <taxon>eudicotyledons</taxon>
        <taxon>Gunneridae</taxon>
        <taxon>Pentapetalae</taxon>
        <taxon>rosids</taxon>
        <taxon>malvids</taxon>
        <taxon>Malvales</taxon>
        <taxon>Malvaceae</taxon>
        <taxon>Malvoideae</taxon>
        <taxon>Hibiscus</taxon>
    </lineage>
</organism>
<comment type="caution">
    <text evidence="2">The sequence shown here is derived from an EMBL/GenBank/DDBJ whole genome shotgun (WGS) entry which is preliminary data.</text>
</comment>
<evidence type="ECO:0000313" key="2">
    <source>
        <dbReference type="EMBL" id="KAK8498035.1"/>
    </source>
</evidence>
<protein>
    <submittedName>
        <fullName evidence="2">Uncharacterized protein</fullName>
    </submittedName>
</protein>
<reference evidence="2 3" key="1">
    <citation type="journal article" date="2024" name="G3 (Bethesda)">
        <title>Genome assembly of Hibiscus sabdariffa L. provides insights into metabolisms of medicinal natural products.</title>
        <authorList>
            <person name="Kim T."/>
        </authorList>
    </citation>
    <scope>NUCLEOTIDE SEQUENCE [LARGE SCALE GENOMIC DNA]</scope>
    <source>
        <strain evidence="2">TK-2024</strain>
        <tissue evidence="2">Old leaves</tissue>
    </source>
</reference>
<accession>A0ABR2AV69</accession>
<keyword evidence="3" id="KW-1185">Reference proteome</keyword>
<dbReference type="EMBL" id="JBBPBM010000281">
    <property type="protein sequence ID" value="KAK8498035.1"/>
    <property type="molecule type" value="Genomic_DNA"/>
</dbReference>
<gene>
    <name evidence="2" type="ORF">V6N12_009296</name>
</gene>
<dbReference type="Proteomes" id="UP001472677">
    <property type="component" value="Unassembled WGS sequence"/>
</dbReference>
<feature type="compositionally biased region" description="Polar residues" evidence="1">
    <location>
        <begin position="130"/>
        <end position="146"/>
    </location>
</feature>
<name>A0ABR2AV69_9ROSI</name>
<evidence type="ECO:0000256" key="1">
    <source>
        <dbReference type="SAM" id="MobiDB-lite"/>
    </source>
</evidence>
<proteinExistence type="predicted"/>
<evidence type="ECO:0000313" key="3">
    <source>
        <dbReference type="Proteomes" id="UP001472677"/>
    </source>
</evidence>